<organism evidence="1 2">
    <name type="scientific">Xylaria hypoxylon</name>
    <dbReference type="NCBI Taxonomy" id="37992"/>
    <lineage>
        <taxon>Eukaryota</taxon>
        <taxon>Fungi</taxon>
        <taxon>Dikarya</taxon>
        <taxon>Ascomycota</taxon>
        <taxon>Pezizomycotina</taxon>
        <taxon>Sordariomycetes</taxon>
        <taxon>Xylariomycetidae</taxon>
        <taxon>Xylariales</taxon>
        <taxon>Xylariaceae</taxon>
        <taxon>Xylaria</taxon>
    </lineage>
</organism>
<evidence type="ECO:0000313" key="1">
    <source>
        <dbReference type="EMBL" id="TGJ75341.1"/>
    </source>
</evidence>
<protein>
    <submittedName>
        <fullName evidence="1">Uncharacterized protein</fullName>
    </submittedName>
</protein>
<feature type="non-terminal residue" evidence="1">
    <location>
        <position position="537"/>
    </location>
</feature>
<comment type="caution">
    <text evidence="1">The sequence shown here is derived from an EMBL/GenBank/DDBJ whole genome shotgun (WGS) entry which is preliminary data.</text>
</comment>
<reference evidence="1 2" key="1">
    <citation type="submission" date="2019-03" db="EMBL/GenBank/DDBJ databases">
        <title>Draft genome sequence of Xylaria hypoxylon DSM 108379, a ubiquitous saprotrophic-parasitic fungi on hardwood.</title>
        <authorList>
            <person name="Buettner E."/>
            <person name="Leonhardt S."/>
            <person name="Gebauer A.M."/>
            <person name="Liers C."/>
            <person name="Hofrichter M."/>
            <person name="Kellner H."/>
        </authorList>
    </citation>
    <scope>NUCLEOTIDE SEQUENCE [LARGE SCALE GENOMIC DNA]</scope>
    <source>
        <strain evidence="1 2">DSM 108379</strain>
    </source>
</reference>
<dbReference type="AlphaFoldDB" id="A0A4Z0Y7Q4"/>
<keyword evidence="2" id="KW-1185">Reference proteome</keyword>
<name>A0A4Z0Y7Q4_9PEZI</name>
<dbReference type="OrthoDB" id="5405126at2759"/>
<evidence type="ECO:0000313" key="2">
    <source>
        <dbReference type="Proteomes" id="UP000297716"/>
    </source>
</evidence>
<dbReference type="EMBL" id="SKBN01000582">
    <property type="protein sequence ID" value="TGJ75341.1"/>
    <property type="molecule type" value="Genomic_DNA"/>
</dbReference>
<dbReference type="Proteomes" id="UP000297716">
    <property type="component" value="Unassembled WGS sequence"/>
</dbReference>
<accession>A0A4Z0Y7Q4</accession>
<gene>
    <name evidence="1" type="ORF">E0Z10_g11005</name>
</gene>
<proteinExistence type="predicted"/>
<sequence length="537" mass="60794">MSRKSVLSAVCASNGAFEATAMRMTGLQRRRFTSTPQRNMNITHFTPTSSAALDSLLSEIRTKIILPSYLPMSQRKRIYSSKWEKKLQADPIIIEIDGEVLKFRYQNLLTDVPSTRKSVLAAVSQFETDADFANLKPLLEGVHYAGRKLQHSVYAKILRVVGIKGHIYDIIDCARSVRRTGYKLESSEKVNELLHFVQMKARNADWDEAETRQALRWAEMVVEMLHEEVHQPERHKDEPLLPGEMPLTRDPMVLAAPLHLAAVLVVRHEAGEDVVDKVHKLARDVVALWPEGKKLKELQPAELYADYDKMGYLVSANRFVALATPLLHGLETAAKVVKPELASQLQTRCDTLVAEIKEARILVAETKKARILAAEIDEALVPPKRSEDVYNKFYDASSPPLPYLCQDDVLLEMLRDRAEEVLALKPLPREQAIRISVRAIAEHRNDSMTRTHELSDLLRRDDVQRAAGAQVYALLVQAPVHHLDALLVRDVQAAIQERRSGARLSVMRPWPMPSVMLPPLRSASFPPDWMYECRTDP</sequence>